<evidence type="ECO:0000256" key="8">
    <source>
        <dbReference type="PROSITE-ProRule" id="PRU00169"/>
    </source>
</evidence>
<dbReference type="PANTHER" id="PTHR43047:SF72">
    <property type="entry name" value="OSMOSENSING HISTIDINE PROTEIN KINASE SLN1"/>
    <property type="match status" value="1"/>
</dbReference>
<evidence type="ECO:0000256" key="3">
    <source>
        <dbReference type="ARBA" id="ARBA00012438"/>
    </source>
</evidence>
<keyword evidence="4 8" id="KW-0597">Phosphoprotein</keyword>
<evidence type="ECO:0000256" key="2">
    <source>
        <dbReference type="ARBA" id="ARBA00004370"/>
    </source>
</evidence>
<dbReference type="STRING" id="765911.Thivi_1863"/>
<keyword evidence="9" id="KW-1133">Transmembrane helix</keyword>
<dbReference type="Proteomes" id="UP000006062">
    <property type="component" value="Chromosome"/>
</dbReference>
<dbReference type="InterPro" id="IPR003661">
    <property type="entry name" value="HisK_dim/P_dom"/>
</dbReference>
<keyword evidence="15" id="KW-1185">Reference proteome</keyword>
<sequence length="851" mass="95233">MIRALLAPLNRLCIGPRITIGFAVVLTVLVVLTLIGNLALRRASVEFDRLALYQGQTNRILDIERRAIDLQRRVLAYTYSGYGGIVARVRVSIRELRVQIEMAKLGTRDPEQARLLQRMSEVFRLYGDNFESTVIERGQRDRALHHDFQPLGQRIGERLVELRQETAHSGAYDLAARIGSARENILLAHQHALEFENAPDSSLARAAHASIDALERELAAARDQPGYAAVSERLGEIATLTRDYRAALSGFLQATRAYLHLVYVVLAGEAGELAQLADLLKTLNLTRQTELRARMLRENRFIQHVTLSISSLAVFLTILLAWRIGRGITQPLMAMTRTLTDLTQGRLDAEIPYRERTDEIGAMAQAANVFREEVAKKERAEAANRAKSLFLAHMSHELRTPLNAILGFSQLMARMPDTPPDQQRYLTIINNSGSHLLAMINDILDMSKIEAGQLESDFQPVDLWRLLDEIDSLFGLRAAHQGIAFVLDRGPNLPRAIGTDPGKLRQVLINLIGNAFKFTERGEVRMRVGIQEAESKGLRLIVEIADSGCGIPPDQLSSIFAPFVQAGTRGQEGTGLGLAICQRFVELLGGEIQVESEPGHGSRFRFWLPVETAADSEAPPLDEPRQALELELEPDQPAYRLLSVEDNPDNRLLLATILKPLGLELREATNGAEGVQRFETWRPHLIWMDIRMPVMDGREATRRIRALPGGDSCKIIAITASTFVEERAQILANGFDDFLSKPYRDTDIHRLLGRHLGLRFRAGERPPAPLAASATMPEVPEGLMSVMRDAVILGDSERIETLLQELDERHPQVAALLREWVADYQYERILRWLEDDDGRRTDRTADHPGGR</sequence>
<dbReference type="CDD" id="cd06225">
    <property type="entry name" value="HAMP"/>
    <property type="match status" value="1"/>
</dbReference>
<dbReference type="OrthoDB" id="9810730at2"/>
<reference evidence="14 15" key="1">
    <citation type="submission" date="2012-06" db="EMBL/GenBank/DDBJ databases">
        <title>Complete sequence of Thiocystis violascens DSM 198.</title>
        <authorList>
            <consortium name="US DOE Joint Genome Institute"/>
            <person name="Lucas S."/>
            <person name="Han J."/>
            <person name="Lapidus A."/>
            <person name="Cheng J.-F."/>
            <person name="Goodwin L."/>
            <person name="Pitluck S."/>
            <person name="Peters L."/>
            <person name="Ovchinnikova G."/>
            <person name="Teshima H."/>
            <person name="Detter J.C."/>
            <person name="Han C."/>
            <person name="Tapia R."/>
            <person name="Land M."/>
            <person name="Hauser L."/>
            <person name="Kyrpides N."/>
            <person name="Ivanova N."/>
            <person name="Pagani I."/>
            <person name="Vogl K."/>
            <person name="Liu Z."/>
            <person name="Frigaard N.-U."/>
            <person name="Bryant D."/>
            <person name="Woyke T."/>
        </authorList>
    </citation>
    <scope>NUCLEOTIDE SEQUENCE [LARGE SCALE GENOMIC DNA]</scope>
    <source>
        <strain evidence="15">ATCC 17096 / DSM 198 / 6111</strain>
    </source>
</reference>
<dbReference type="PRINTS" id="PR00344">
    <property type="entry name" value="BCTRLSENSOR"/>
</dbReference>
<dbReference type="InterPro" id="IPR001789">
    <property type="entry name" value="Sig_transdc_resp-reg_receiver"/>
</dbReference>
<feature type="transmembrane region" description="Helical" evidence="9">
    <location>
        <begin position="20"/>
        <end position="40"/>
    </location>
</feature>
<keyword evidence="9" id="KW-0472">Membrane</keyword>
<keyword evidence="7" id="KW-0902">Two-component regulatory system</keyword>
<dbReference type="InterPro" id="IPR004358">
    <property type="entry name" value="Sig_transdc_His_kin-like_C"/>
</dbReference>
<evidence type="ECO:0000256" key="4">
    <source>
        <dbReference type="ARBA" id="ARBA00022553"/>
    </source>
</evidence>
<comment type="subcellular location">
    <subcellularLocation>
        <location evidence="2">Membrane</location>
    </subcellularLocation>
</comment>
<proteinExistence type="predicted"/>
<feature type="domain" description="Histidine kinase" evidence="10">
    <location>
        <begin position="393"/>
        <end position="612"/>
    </location>
</feature>
<dbReference type="GO" id="GO:0000155">
    <property type="term" value="F:phosphorelay sensor kinase activity"/>
    <property type="evidence" value="ECO:0007669"/>
    <property type="project" value="InterPro"/>
</dbReference>
<dbReference type="InterPro" id="IPR032255">
    <property type="entry name" value="HBM"/>
</dbReference>
<dbReference type="eggNOG" id="COG2205">
    <property type="taxonomic scope" value="Bacteria"/>
</dbReference>
<dbReference type="SMART" id="SM00304">
    <property type="entry name" value="HAMP"/>
    <property type="match status" value="1"/>
</dbReference>
<dbReference type="SUPFAM" id="SSF158472">
    <property type="entry name" value="HAMP domain-like"/>
    <property type="match status" value="1"/>
</dbReference>
<evidence type="ECO:0000256" key="7">
    <source>
        <dbReference type="ARBA" id="ARBA00023012"/>
    </source>
</evidence>
<dbReference type="SMART" id="SM00387">
    <property type="entry name" value="HATPase_c"/>
    <property type="match status" value="1"/>
</dbReference>
<dbReference type="Gene3D" id="3.40.50.2300">
    <property type="match status" value="1"/>
</dbReference>
<evidence type="ECO:0000259" key="10">
    <source>
        <dbReference type="PROSITE" id="PS50109"/>
    </source>
</evidence>
<feature type="domain" description="Response regulatory" evidence="11">
    <location>
        <begin position="640"/>
        <end position="756"/>
    </location>
</feature>
<dbReference type="CDD" id="cd17546">
    <property type="entry name" value="REC_hyHK_CKI1_RcsC-like"/>
    <property type="match status" value="1"/>
</dbReference>
<dbReference type="InterPro" id="IPR003660">
    <property type="entry name" value="HAMP_dom"/>
</dbReference>
<feature type="modified residue" description="4-aspartylphosphate" evidence="8">
    <location>
        <position position="689"/>
    </location>
</feature>
<keyword evidence="5" id="KW-0808">Transferase</keyword>
<evidence type="ECO:0000313" key="15">
    <source>
        <dbReference type="Proteomes" id="UP000006062"/>
    </source>
</evidence>
<organism evidence="14 15">
    <name type="scientific">Thiocystis violascens (strain ATCC 17096 / DSM 198 / 6111)</name>
    <name type="common">Chromatium violascens</name>
    <dbReference type="NCBI Taxonomy" id="765911"/>
    <lineage>
        <taxon>Bacteria</taxon>
        <taxon>Pseudomonadati</taxon>
        <taxon>Pseudomonadota</taxon>
        <taxon>Gammaproteobacteria</taxon>
        <taxon>Chromatiales</taxon>
        <taxon>Chromatiaceae</taxon>
        <taxon>Thiocystis</taxon>
    </lineage>
</organism>
<dbReference type="Pfam" id="PF02518">
    <property type="entry name" value="HATPase_c"/>
    <property type="match status" value="1"/>
</dbReference>
<dbReference type="InterPro" id="IPR036890">
    <property type="entry name" value="HATPase_C_sf"/>
</dbReference>
<keyword evidence="9" id="KW-0812">Transmembrane</keyword>
<protein>
    <recommendedName>
        <fullName evidence="3">histidine kinase</fullName>
        <ecNumber evidence="3">2.7.13.3</ecNumber>
    </recommendedName>
</protein>
<evidence type="ECO:0000256" key="1">
    <source>
        <dbReference type="ARBA" id="ARBA00000085"/>
    </source>
</evidence>
<dbReference type="SUPFAM" id="SSF47384">
    <property type="entry name" value="Homodimeric domain of signal transducing histidine kinase"/>
    <property type="match status" value="1"/>
</dbReference>
<dbReference type="Gene3D" id="1.20.1440.210">
    <property type="match status" value="1"/>
</dbReference>
<dbReference type="Pfam" id="PF00072">
    <property type="entry name" value="Response_reg"/>
    <property type="match status" value="1"/>
</dbReference>
<dbReference type="Gene3D" id="1.10.287.130">
    <property type="match status" value="1"/>
</dbReference>
<comment type="catalytic activity">
    <reaction evidence="1">
        <text>ATP + protein L-histidine = ADP + protein N-phospho-L-histidine.</text>
        <dbReference type="EC" id="2.7.13.3"/>
    </reaction>
</comment>
<dbReference type="InterPro" id="IPR003594">
    <property type="entry name" value="HATPase_dom"/>
</dbReference>
<feature type="transmembrane region" description="Helical" evidence="9">
    <location>
        <begin position="301"/>
        <end position="322"/>
    </location>
</feature>
<dbReference type="CDD" id="cd00082">
    <property type="entry name" value="HisKA"/>
    <property type="match status" value="1"/>
</dbReference>
<evidence type="ECO:0000256" key="6">
    <source>
        <dbReference type="ARBA" id="ARBA00022777"/>
    </source>
</evidence>
<dbReference type="eggNOG" id="COG2770">
    <property type="taxonomic scope" value="Bacteria"/>
</dbReference>
<dbReference type="CDD" id="cd16922">
    <property type="entry name" value="HATPase_EvgS-ArcB-TorS-like"/>
    <property type="match status" value="1"/>
</dbReference>
<dbReference type="PROSITE" id="PS50885">
    <property type="entry name" value="HAMP"/>
    <property type="match status" value="1"/>
</dbReference>
<dbReference type="Pfam" id="PF00512">
    <property type="entry name" value="HisKA"/>
    <property type="match status" value="1"/>
</dbReference>
<dbReference type="Gene3D" id="3.30.565.10">
    <property type="entry name" value="Histidine kinase-like ATPase, C-terminal domain"/>
    <property type="match status" value="1"/>
</dbReference>
<evidence type="ECO:0000259" key="13">
    <source>
        <dbReference type="PROSITE" id="PS51753"/>
    </source>
</evidence>
<dbReference type="PANTHER" id="PTHR43047">
    <property type="entry name" value="TWO-COMPONENT HISTIDINE PROTEIN KINASE"/>
    <property type="match status" value="1"/>
</dbReference>
<dbReference type="FunFam" id="3.30.565.10:FF:000010">
    <property type="entry name" value="Sensor histidine kinase RcsC"/>
    <property type="match status" value="1"/>
</dbReference>
<dbReference type="SUPFAM" id="SSF52172">
    <property type="entry name" value="CheY-like"/>
    <property type="match status" value="1"/>
</dbReference>
<evidence type="ECO:0000256" key="9">
    <source>
        <dbReference type="SAM" id="Phobius"/>
    </source>
</evidence>
<keyword evidence="6 14" id="KW-0418">Kinase</keyword>
<dbReference type="RefSeq" id="WP_014778291.1">
    <property type="nucleotide sequence ID" value="NC_018012.1"/>
</dbReference>
<dbReference type="SMART" id="SM00388">
    <property type="entry name" value="HisKA"/>
    <property type="match status" value="1"/>
</dbReference>
<dbReference type="GO" id="GO:0005886">
    <property type="term" value="C:plasma membrane"/>
    <property type="evidence" value="ECO:0007669"/>
    <property type="project" value="TreeGrafter"/>
</dbReference>
<dbReference type="GO" id="GO:0009927">
    <property type="term" value="F:histidine phosphotransfer kinase activity"/>
    <property type="evidence" value="ECO:0007669"/>
    <property type="project" value="TreeGrafter"/>
</dbReference>
<dbReference type="SMART" id="SM01358">
    <property type="entry name" value="HBM"/>
    <property type="match status" value="1"/>
</dbReference>
<name>I3YA14_THIV6</name>
<dbReference type="PROSITE" id="PS50110">
    <property type="entry name" value="RESPONSE_REGULATORY"/>
    <property type="match status" value="1"/>
</dbReference>
<evidence type="ECO:0000259" key="11">
    <source>
        <dbReference type="PROSITE" id="PS50110"/>
    </source>
</evidence>
<dbReference type="PROSITE" id="PS50109">
    <property type="entry name" value="HIS_KIN"/>
    <property type="match status" value="1"/>
</dbReference>
<evidence type="ECO:0000256" key="5">
    <source>
        <dbReference type="ARBA" id="ARBA00022679"/>
    </source>
</evidence>
<dbReference type="Gene3D" id="6.10.340.10">
    <property type="match status" value="1"/>
</dbReference>
<dbReference type="SMART" id="SM00448">
    <property type="entry name" value="REC"/>
    <property type="match status" value="1"/>
</dbReference>
<feature type="domain" description="HAMP" evidence="12">
    <location>
        <begin position="326"/>
        <end position="379"/>
    </location>
</feature>
<feature type="domain" description="HBM" evidence="13">
    <location>
        <begin position="52"/>
        <end position="292"/>
    </location>
</feature>
<evidence type="ECO:0000313" key="14">
    <source>
        <dbReference type="EMBL" id="AFL73832.1"/>
    </source>
</evidence>
<dbReference type="InterPro" id="IPR005467">
    <property type="entry name" value="His_kinase_dom"/>
</dbReference>
<dbReference type="eggNOG" id="COG0784">
    <property type="taxonomic scope" value="Bacteria"/>
</dbReference>
<dbReference type="InterPro" id="IPR011006">
    <property type="entry name" value="CheY-like_superfamily"/>
</dbReference>
<dbReference type="KEGG" id="tvi:Thivi_1863"/>
<accession>I3YA14</accession>
<dbReference type="AlphaFoldDB" id="I3YA14"/>
<gene>
    <name evidence="14" type="ordered locus">Thivi_1863</name>
</gene>
<dbReference type="EMBL" id="CP003154">
    <property type="protein sequence ID" value="AFL73832.1"/>
    <property type="molecule type" value="Genomic_DNA"/>
</dbReference>
<evidence type="ECO:0000259" key="12">
    <source>
        <dbReference type="PROSITE" id="PS50885"/>
    </source>
</evidence>
<dbReference type="HOGENOM" id="CLU_335214_0_0_6"/>
<dbReference type="PROSITE" id="PS51753">
    <property type="entry name" value="HBM"/>
    <property type="match status" value="1"/>
</dbReference>
<dbReference type="SUPFAM" id="SSF55874">
    <property type="entry name" value="ATPase domain of HSP90 chaperone/DNA topoisomerase II/histidine kinase"/>
    <property type="match status" value="1"/>
</dbReference>
<dbReference type="EC" id="2.7.13.3" evidence="3"/>
<dbReference type="InterPro" id="IPR036097">
    <property type="entry name" value="HisK_dim/P_sf"/>
</dbReference>